<accession>K0SJR9</accession>
<evidence type="ECO:0000313" key="3">
    <source>
        <dbReference type="Proteomes" id="UP000266841"/>
    </source>
</evidence>
<sequence length="239" mass="24630">VGGPGGGGGGSSFSSGGVSIKGDSSIFSSTGFVGQGGSTSTFDMGGAMNASPPSYDIQRPASGRAAAAPQKRVNRPTAANVKVELDWLTQASVDEYDDGDEYEDQGEDYYAESSYSTPIPPPPLEYDEQDDEFCDADLGPCPPQNGERRTFLAETYESRGLDPLSGGRDGFGAVKGVESSAGDFSARGSASDVPKAVLLDDDEDDEDEEIFGPKVGLQPGGPSNSARNRASGFGISKGA</sequence>
<dbReference type="AlphaFoldDB" id="K0SJR9"/>
<name>K0SJR9_THAOC</name>
<keyword evidence="3" id="KW-1185">Reference proteome</keyword>
<feature type="compositionally biased region" description="Acidic residues" evidence="1">
    <location>
        <begin position="125"/>
        <end position="135"/>
    </location>
</feature>
<feature type="compositionally biased region" description="Gly residues" evidence="1">
    <location>
        <begin position="1"/>
        <end position="11"/>
    </location>
</feature>
<organism evidence="2 3">
    <name type="scientific">Thalassiosira oceanica</name>
    <name type="common">Marine diatom</name>
    <dbReference type="NCBI Taxonomy" id="159749"/>
    <lineage>
        <taxon>Eukaryota</taxon>
        <taxon>Sar</taxon>
        <taxon>Stramenopiles</taxon>
        <taxon>Ochrophyta</taxon>
        <taxon>Bacillariophyta</taxon>
        <taxon>Coscinodiscophyceae</taxon>
        <taxon>Thalassiosirophycidae</taxon>
        <taxon>Thalassiosirales</taxon>
        <taxon>Thalassiosiraceae</taxon>
        <taxon>Thalassiosira</taxon>
    </lineage>
</organism>
<feature type="compositionally biased region" description="Acidic residues" evidence="1">
    <location>
        <begin position="94"/>
        <end position="110"/>
    </location>
</feature>
<feature type="region of interest" description="Disordered" evidence="1">
    <location>
        <begin position="172"/>
        <end position="239"/>
    </location>
</feature>
<protein>
    <submittedName>
        <fullName evidence="2">Uncharacterized protein</fullName>
    </submittedName>
</protein>
<evidence type="ECO:0000256" key="1">
    <source>
        <dbReference type="SAM" id="MobiDB-lite"/>
    </source>
</evidence>
<feature type="region of interest" description="Disordered" evidence="1">
    <location>
        <begin position="1"/>
        <end position="20"/>
    </location>
</feature>
<comment type="caution">
    <text evidence="2">The sequence shown here is derived from an EMBL/GenBank/DDBJ whole genome shotgun (WGS) entry which is preliminary data.</text>
</comment>
<feature type="region of interest" description="Disordered" evidence="1">
    <location>
        <begin position="29"/>
        <end position="147"/>
    </location>
</feature>
<reference evidence="2 3" key="1">
    <citation type="journal article" date="2012" name="Genome Biol.">
        <title>Genome and low-iron response of an oceanic diatom adapted to chronic iron limitation.</title>
        <authorList>
            <person name="Lommer M."/>
            <person name="Specht M."/>
            <person name="Roy A.S."/>
            <person name="Kraemer L."/>
            <person name="Andreson R."/>
            <person name="Gutowska M.A."/>
            <person name="Wolf J."/>
            <person name="Bergner S.V."/>
            <person name="Schilhabel M.B."/>
            <person name="Klostermeier U.C."/>
            <person name="Beiko R.G."/>
            <person name="Rosenstiel P."/>
            <person name="Hippler M."/>
            <person name="Laroche J."/>
        </authorList>
    </citation>
    <scope>NUCLEOTIDE SEQUENCE [LARGE SCALE GENOMIC DNA]</scope>
    <source>
        <strain evidence="2 3">CCMP1005</strain>
    </source>
</reference>
<gene>
    <name evidence="2" type="ORF">THAOC_12524</name>
</gene>
<evidence type="ECO:0000313" key="2">
    <source>
        <dbReference type="EMBL" id="EJK66553.1"/>
    </source>
</evidence>
<dbReference type="EMBL" id="AGNL01014772">
    <property type="protein sequence ID" value="EJK66553.1"/>
    <property type="molecule type" value="Genomic_DNA"/>
</dbReference>
<feature type="non-terminal residue" evidence="2">
    <location>
        <position position="1"/>
    </location>
</feature>
<feature type="compositionally biased region" description="Acidic residues" evidence="1">
    <location>
        <begin position="199"/>
        <end position="210"/>
    </location>
</feature>
<feature type="compositionally biased region" description="Polar residues" evidence="1">
    <location>
        <begin position="29"/>
        <end position="42"/>
    </location>
</feature>
<proteinExistence type="predicted"/>
<dbReference type="Proteomes" id="UP000266841">
    <property type="component" value="Unassembled WGS sequence"/>
</dbReference>